<name>A0ABR3GLB1_9PEZI</name>
<accession>A0ABR3GLB1</accession>
<keyword evidence="3" id="KW-1185">Reference proteome</keyword>
<evidence type="ECO:0000313" key="2">
    <source>
        <dbReference type="EMBL" id="KAL0636663.1"/>
    </source>
</evidence>
<comment type="caution">
    <text evidence="2">The sequence shown here is derived from an EMBL/GenBank/DDBJ whole genome shotgun (WGS) entry which is preliminary data.</text>
</comment>
<reference evidence="2 3" key="1">
    <citation type="submission" date="2024-02" db="EMBL/GenBank/DDBJ databases">
        <title>Discinaceae phylogenomics.</title>
        <authorList>
            <person name="Dirks A.C."/>
            <person name="James T.Y."/>
        </authorList>
    </citation>
    <scope>NUCLEOTIDE SEQUENCE [LARGE SCALE GENOMIC DNA]</scope>
    <source>
        <strain evidence="2 3">ACD0624</strain>
    </source>
</reference>
<evidence type="ECO:0000313" key="3">
    <source>
        <dbReference type="Proteomes" id="UP001447188"/>
    </source>
</evidence>
<protein>
    <submittedName>
        <fullName evidence="2">Uncharacterized protein</fullName>
    </submittedName>
</protein>
<feature type="region of interest" description="Disordered" evidence="1">
    <location>
        <begin position="82"/>
        <end position="101"/>
    </location>
</feature>
<feature type="compositionally biased region" description="Acidic residues" evidence="1">
    <location>
        <begin position="82"/>
        <end position="97"/>
    </location>
</feature>
<proteinExistence type="predicted"/>
<gene>
    <name evidence="2" type="ORF">Q9L58_004395</name>
</gene>
<dbReference type="Proteomes" id="UP001447188">
    <property type="component" value="Unassembled WGS sequence"/>
</dbReference>
<sequence length="238" mass="27576">MSSNPEYFREVRVNRWAIVRYLDFCLAEASRNNTIYNHNDTITRWLTSLTEYAQLKTSVGVRASKLLSTYYAKACYDLDDDDDDDDVDSDNNDDDCESVLGGDVTTESSQTNFEQRLQVVAQFYQAMVDPFKFSTGNILEDICNKYAMSLKVLQPVHFGIVDSTMKSLFEDSEWNYLKDQTLPGPCFPKYLDDWLKRYDGITTTDQCRQIVHASYASFDTDDREKKDDKNWIDDVVLH</sequence>
<organism evidence="2 3">
    <name type="scientific">Discina gigas</name>
    <dbReference type="NCBI Taxonomy" id="1032678"/>
    <lineage>
        <taxon>Eukaryota</taxon>
        <taxon>Fungi</taxon>
        <taxon>Dikarya</taxon>
        <taxon>Ascomycota</taxon>
        <taxon>Pezizomycotina</taxon>
        <taxon>Pezizomycetes</taxon>
        <taxon>Pezizales</taxon>
        <taxon>Discinaceae</taxon>
        <taxon>Discina</taxon>
    </lineage>
</organism>
<dbReference type="EMBL" id="JBBBZM010000046">
    <property type="protein sequence ID" value="KAL0636663.1"/>
    <property type="molecule type" value="Genomic_DNA"/>
</dbReference>
<evidence type="ECO:0000256" key="1">
    <source>
        <dbReference type="SAM" id="MobiDB-lite"/>
    </source>
</evidence>